<keyword evidence="4" id="KW-0503">Monooxygenase</keyword>
<reference evidence="4" key="1">
    <citation type="submission" date="2020-05" db="EMBL/GenBank/DDBJ databases">
        <title>Mycena genomes resolve the evolution of fungal bioluminescence.</title>
        <authorList>
            <person name="Tsai I.J."/>
        </authorList>
    </citation>
    <scope>NUCLEOTIDE SEQUENCE</scope>
    <source>
        <strain evidence="4">160909Yilan</strain>
    </source>
</reference>
<dbReference type="InterPro" id="IPR020946">
    <property type="entry name" value="Flavin_mOase-like"/>
</dbReference>
<evidence type="ECO:0000256" key="3">
    <source>
        <dbReference type="ARBA" id="ARBA00023002"/>
    </source>
</evidence>
<gene>
    <name evidence="4" type="ORF">MSAN_00471000</name>
</gene>
<dbReference type="PANTHER" id="PTHR43539:SF68">
    <property type="entry name" value="FLAVIN-BINDING MONOOXYGENASE-LIKE PROTEIN (AFU_ORTHOLOGUE AFUA_4G09220)"/>
    <property type="match status" value="1"/>
</dbReference>
<dbReference type="GO" id="GO:0004499">
    <property type="term" value="F:N,N-dimethylaniline monooxygenase activity"/>
    <property type="evidence" value="ECO:0007669"/>
    <property type="project" value="InterPro"/>
</dbReference>
<dbReference type="Gene3D" id="3.50.50.60">
    <property type="entry name" value="FAD/NAD(P)-binding domain"/>
    <property type="match status" value="1"/>
</dbReference>
<keyword evidence="5" id="KW-1185">Reference proteome</keyword>
<evidence type="ECO:0000313" key="5">
    <source>
        <dbReference type="Proteomes" id="UP000623467"/>
    </source>
</evidence>
<comment type="caution">
    <text evidence="4">The sequence shown here is derived from an EMBL/GenBank/DDBJ whole genome shotgun (WGS) entry which is preliminary data.</text>
</comment>
<evidence type="ECO:0000256" key="1">
    <source>
        <dbReference type="ARBA" id="ARBA00022630"/>
    </source>
</evidence>
<protein>
    <submittedName>
        <fullName evidence="4">Flavin-binding monooxygenase</fullName>
    </submittedName>
</protein>
<accession>A0A8H6ZF97</accession>
<keyword evidence="1" id="KW-0285">Flavoprotein</keyword>
<dbReference type="InterPro" id="IPR050982">
    <property type="entry name" value="Auxin_biosynth/cation_transpt"/>
</dbReference>
<proteinExistence type="predicted"/>
<dbReference type="PANTHER" id="PTHR43539">
    <property type="entry name" value="FLAVIN-BINDING MONOOXYGENASE-LIKE PROTEIN (AFU_ORTHOLOGUE AFUA_4G09220)"/>
    <property type="match status" value="1"/>
</dbReference>
<dbReference type="AlphaFoldDB" id="A0A8H6ZF97"/>
<dbReference type="Pfam" id="PF00743">
    <property type="entry name" value="FMO-like"/>
    <property type="match status" value="1"/>
</dbReference>
<keyword evidence="2" id="KW-0274">FAD</keyword>
<dbReference type="PRINTS" id="PR00469">
    <property type="entry name" value="PNDRDTASEII"/>
</dbReference>
<name>A0A8H6ZF97_9AGAR</name>
<evidence type="ECO:0000313" key="4">
    <source>
        <dbReference type="EMBL" id="KAF7375811.1"/>
    </source>
</evidence>
<dbReference type="InterPro" id="IPR036188">
    <property type="entry name" value="FAD/NAD-bd_sf"/>
</dbReference>
<dbReference type="OrthoDB" id="74360at2759"/>
<evidence type="ECO:0000256" key="2">
    <source>
        <dbReference type="ARBA" id="ARBA00022827"/>
    </source>
</evidence>
<dbReference type="GO" id="GO:0050661">
    <property type="term" value="F:NADP binding"/>
    <property type="evidence" value="ECO:0007669"/>
    <property type="project" value="InterPro"/>
</dbReference>
<keyword evidence="3" id="KW-0560">Oxidoreductase</keyword>
<dbReference type="GO" id="GO:0050660">
    <property type="term" value="F:flavin adenine dinucleotide binding"/>
    <property type="evidence" value="ECO:0007669"/>
    <property type="project" value="InterPro"/>
</dbReference>
<sequence length="579" mass="63393">MPLDPYQIASSWLQRYGNFLSSGDIHGAASCLQPDGYLRDLLVFSWNNRCVNGHEKIAAYLGTARELTSVRNMSLSSRPGLAPRLGGFHAMLISPVPDIVSAGFTFSCSIGSGQGYFSLVLTDPGEWKAVAVLMSLAEISGHEEWINEDGVYGGHTLAWTDVNTERCAAIEQNPHVLIVGGGQTGLNVAARFKHMNIPSLVVESNLRIGDNWRKRYPTLALHSPKKISEMSYQPFPITWPVFTPRDKIADWLESYVQSQDLVVWTDSRPLPNPTYDSATKRWTVIIERAGQHVTLTPAHIVVAAGALGAPKVPTIYNRDVFSGTIKHSSEYNGGKQFMGQRVVVVGAGNSAADICQDLSFNGAASVTMVQRSGTCVVACNTTRTLVECLYPDDIDVDVADFLMMAKPILLMQKAYGMMKEQFLEQENAMHQSLREAGLNLTTDKSIFWLAQQRYGGLDVGCAELIRSGKVKIKQGVEIAGFAENSVVFTDESFLEADAVIFATSSESIRDTMRGLFGDSTIDQTDAVWGLDEEGELKGVYRPSGHPGLWFAAGDFATSRFFSKQLALEIKAIDLGLLKL</sequence>
<dbReference type="Proteomes" id="UP000623467">
    <property type="component" value="Unassembled WGS sequence"/>
</dbReference>
<dbReference type="EMBL" id="JACAZH010000002">
    <property type="protein sequence ID" value="KAF7375811.1"/>
    <property type="molecule type" value="Genomic_DNA"/>
</dbReference>
<organism evidence="4 5">
    <name type="scientific">Mycena sanguinolenta</name>
    <dbReference type="NCBI Taxonomy" id="230812"/>
    <lineage>
        <taxon>Eukaryota</taxon>
        <taxon>Fungi</taxon>
        <taxon>Dikarya</taxon>
        <taxon>Basidiomycota</taxon>
        <taxon>Agaricomycotina</taxon>
        <taxon>Agaricomycetes</taxon>
        <taxon>Agaricomycetidae</taxon>
        <taxon>Agaricales</taxon>
        <taxon>Marasmiineae</taxon>
        <taxon>Mycenaceae</taxon>
        <taxon>Mycena</taxon>
    </lineage>
</organism>
<dbReference type="SUPFAM" id="SSF51905">
    <property type="entry name" value="FAD/NAD(P)-binding domain"/>
    <property type="match status" value="2"/>
</dbReference>